<dbReference type="FunFam" id="3.30.590.50:FF:000002">
    <property type="entry name" value="Glutamate--cysteine ligase catalytic subunit"/>
    <property type="match status" value="1"/>
</dbReference>
<comment type="catalytic activity">
    <reaction evidence="10">
        <text>L-cysteine + L-glutamate + ATP = gamma-L-glutamyl-L-cysteine + ADP + phosphate + H(+)</text>
        <dbReference type="Rhea" id="RHEA:13285"/>
        <dbReference type="ChEBI" id="CHEBI:15378"/>
        <dbReference type="ChEBI" id="CHEBI:29985"/>
        <dbReference type="ChEBI" id="CHEBI:30616"/>
        <dbReference type="ChEBI" id="CHEBI:35235"/>
        <dbReference type="ChEBI" id="CHEBI:43474"/>
        <dbReference type="ChEBI" id="CHEBI:58173"/>
        <dbReference type="ChEBI" id="CHEBI:456216"/>
        <dbReference type="EC" id="6.3.2.2"/>
    </reaction>
</comment>
<evidence type="ECO:0000256" key="6">
    <source>
        <dbReference type="ARBA" id="ARBA00022741"/>
    </source>
</evidence>
<name>D8Q965_SCHCM</name>
<dbReference type="InterPro" id="IPR004308">
    <property type="entry name" value="GCS"/>
</dbReference>
<comment type="similarity">
    <text evidence="2 10">Belongs to the glutamate--cysteine ligase type 3 family.</text>
</comment>
<evidence type="ECO:0000313" key="11">
    <source>
        <dbReference type="EMBL" id="EFI95181.1"/>
    </source>
</evidence>
<dbReference type="InterPro" id="IPR014746">
    <property type="entry name" value="Gln_synth/guanido_kin_cat_dom"/>
</dbReference>
<evidence type="ECO:0000256" key="5">
    <source>
        <dbReference type="ARBA" id="ARBA00022684"/>
    </source>
</evidence>
<dbReference type="GO" id="GO:0004357">
    <property type="term" value="F:glutamate-cysteine ligase activity"/>
    <property type="evidence" value="ECO:0007669"/>
    <property type="project" value="UniProtKB-UniRule"/>
</dbReference>
<evidence type="ECO:0000256" key="10">
    <source>
        <dbReference type="RuleBase" id="RU367135"/>
    </source>
</evidence>
<dbReference type="VEuPathDB" id="FungiDB:SCHCODRAFT_02632126"/>
<evidence type="ECO:0000256" key="9">
    <source>
        <dbReference type="ARBA" id="ARBA00032122"/>
    </source>
</evidence>
<dbReference type="Gene3D" id="1.10.8.960">
    <property type="match status" value="1"/>
</dbReference>
<sequence>MGLLALGTPLEWEEAKKYADHVRYHGITQFLNTWDRYKDRCGDKLLWGDEIEYMVVSFDDEKKAAHLSLRQSEILEKLSAIVDDISTETENRWDFLNYLKKFVGLPSAPAPRRIPVPTFHPEYGRYMLESTPGAPYTGSIADLLSVEANMRYRRTLARKHLKDNEYPLTFTSFPRLGAPGQFTDPYYPPEDAVSSHSFFLPEEITNPHARFPTLTANIRRRRGSKVAINLPIYSDENTPKPFVDPTIPWDRQLFPEDSNAKDGAALVDHIYLDAMGFGMGCCCLQLTFQACNVNDARRLYDCLIPAGPILLALTAGSPLYRGYIADVDCRWNVIAGSVDDRTEEERGLKNDRFVIPKSRYDSVDLYIANDRNNRPEYNDTYAPYDEAIFNRVRDRGIDDLLAKHIAHLFIRDPLVVFSETIDQDDVNSNDHFENIQSTNWQTMRFKPPPVNSSIGWRVEFRSMEVQLTDFENAAFALFIVLLSRALLQFDVNMYMPISKVDENMQRAQLRNAAAEQKFFFRKDIFPPGHSPMSSGASSPEEYEEMSMKEVMNGKGDTFPGLIGLVDLYLDTLHIEHDEMARIQNYLDLIRQRSTGQIKTPATWIREFVLNHPKYKKDSVVSEEINYDLMRAVDEMYATHRFPFLPS</sequence>
<dbReference type="AlphaFoldDB" id="D8Q965"/>
<dbReference type="EC" id="6.3.2.2" evidence="3 10"/>
<dbReference type="SUPFAM" id="SSF55931">
    <property type="entry name" value="Glutamine synthetase/guanido kinase"/>
    <property type="match status" value="1"/>
</dbReference>
<organism evidence="12">
    <name type="scientific">Schizophyllum commune (strain H4-8 / FGSC 9210)</name>
    <name type="common">Split gill fungus</name>
    <dbReference type="NCBI Taxonomy" id="578458"/>
    <lineage>
        <taxon>Eukaryota</taxon>
        <taxon>Fungi</taxon>
        <taxon>Dikarya</taxon>
        <taxon>Basidiomycota</taxon>
        <taxon>Agaricomycotina</taxon>
        <taxon>Agaricomycetes</taxon>
        <taxon>Agaricomycetidae</taxon>
        <taxon>Agaricales</taxon>
        <taxon>Schizophyllaceae</taxon>
        <taxon>Schizophyllum</taxon>
    </lineage>
</organism>
<dbReference type="Pfam" id="PF03074">
    <property type="entry name" value="GCS"/>
    <property type="match status" value="1"/>
</dbReference>
<dbReference type="FunCoup" id="D8Q965">
    <property type="interactions" value="228"/>
</dbReference>
<dbReference type="InParanoid" id="D8Q965"/>
<accession>D8Q965</accession>
<evidence type="ECO:0000256" key="1">
    <source>
        <dbReference type="ARBA" id="ARBA00005006"/>
    </source>
</evidence>
<keyword evidence="12" id="KW-1185">Reference proteome</keyword>
<protein>
    <recommendedName>
        <fullName evidence="3 10">Glutamate--cysteine ligase</fullName>
        <ecNumber evidence="3 10">6.3.2.2</ecNumber>
    </recommendedName>
    <alternativeName>
        <fullName evidence="9 10">Gamma-ECS</fullName>
    </alternativeName>
    <alternativeName>
        <fullName evidence="8 10">Gamma-glutamylcysteine synthetase</fullName>
    </alternativeName>
</protein>
<keyword evidence="5 10" id="KW-0317">Glutathione biosynthesis</keyword>
<reference evidence="11 12" key="1">
    <citation type="journal article" date="2010" name="Nat. Biotechnol.">
        <title>Genome sequence of the model mushroom Schizophyllum commune.</title>
        <authorList>
            <person name="Ohm R.A."/>
            <person name="de Jong J.F."/>
            <person name="Lugones L.G."/>
            <person name="Aerts A."/>
            <person name="Kothe E."/>
            <person name="Stajich J.E."/>
            <person name="de Vries R.P."/>
            <person name="Record E."/>
            <person name="Levasseur A."/>
            <person name="Baker S.E."/>
            <person name="Bartholomew K.A."/>
            <person name="Coutinho P.M."/>
            <person name="Erdmann S."/>
            <person name="Fowler T.J."/>
            <person name="Gathman A.C."/>
            <person name="Lombard V."/>
            <person name="Henrissat B."/>
            <person name="Knabe N."/>
            <person name="Kuees U."/>
            <person name="Lilly W.W."/>
            <person name="Lindquist E."/>
            <person name="Lucas S."/>
            <person name="Magnuson J.K."/>
            <person name="Piumi F."/>
            <person name="Raudaskoski M."/>
            <person name="Salamov A."/>
            <person name="Schmutz J."/>
            <person name="Schwarze F.W.M.R."/>
            <person name="vanKuyk P.A."/>
            <person name="Horton J.S."/>
            <person name="Grigoriev I.V."/>
            <person name="Woesten H.A.B."/>
        </authorList>
    </citation>
    <scope>NUCLEOTIDE SEQUENCE [LARGE SCALE GENOMIC DNA]</scope>
    <source>
        <strain evidence="12">H4-8 / FGSC 9210</strain>
    </source>
</reference>
<keyword evidence="6 10" id="KW-0547">Nucleotide-binding</keyword>
<proteinExistence type="inferred from homology"/>
<keyword evidence="7 10" id="KW-0067">ATP-binding</keyword>
<dbReference type="PANTHER" id="PTHR11164:SF0">
    <property type="entry name" value="GLUTAMATE--CYSTEINE LIGASE CATALYTIC SUBUNIT"/>
    <property type="match status" value="1"/>
</dbReference>
<evidence type="ECO:0000256" key="4">
    <source>
        <dbReference type="ARBA" id="ARBA00022598"/>
    </source>
</evidence>
<dbReference type="UniPathway" id="UPA00142">
    <property type="reaction ID" value="UER00209"/>
</dbReference>
<dbReference type="STRING" id="578458.D8Q965"/>
<gene>
    <name evidence="11" type="ORF">SCHCODRAFT_68951</name>
</gene>
<comment type="pathway">
    <text evidence="1 10">Sulfur metabolism; glutathione biosynthesis; glutathione from L-cysteine and L-glutamate: step 1/2.</text>
</comment>
<dbReference type="OMA" id="IAHMFIR"/>
<dbReference type="eggNOG" id="KOG3754">
    <property type="taxonomic scope" value="Eukaryota"/>
</dbReference>
<evidence type="ECO:0000256" key="2">
    <source>
        <dbReference type="ARBA" id="ARBA00008100"/>
    </source>
</evidence>
<dbReference type="HOGENOM" id="CLU_010467_0_0_1"/>
<dbReference type="Proteomes" id="UP000007431">
    <property type="component" value="Unassembled WGS sequence"/>
</dbReference>
<dbReference type="PANTHER" id="PTHR11164">
    <property type="entry name" value="GLUTAMATE CYSTEINE LIGASE"/>
    <property type="match status" value="1"/>
</dbReference>
<evidence type="ECO:0000256" key="7">
    <source>
        <dbReference type="ARBA" id="ARBA00022840"/>
    </source>
</evidence>
<dbReference type="EMBL" id="GL377308">
    <property type="protein sequence ID" value="EFI95181.1"/>
    <property type="molecule type" value="Genomic_DNA"/>
</dbReference>
<dbReference type="GO" id="GO:0005524">
    <property type="term" value="F:ATP binding"/>
    <property type="evidence" value="ECO:0007669"/>
    <property type="project" value="UniProtKB-UniRule"/>
</dbReference>
<evidence type="ECO:0000256" key="3">
    <source>
        <dbReference type="ARBA" id="ARBA00012220"/>
    </source>
</evidence>
<evidence type="ECO:0000313" key="12">
    <source>
        <dbReference type="Proteomes" id="UP000007431"/>
    </source>
</evidence>
<dbReference type="GO" id="GO:0017109">
    <property type="term" value="C:glutamate-cysteine ligase complex"/>
    <property type="evidence" value="ECO:0007669"/>
    <property type="project" value="TreeGrafter"/>
</dbReference>
<evidence type="ECO:0000256" key="8">
    <source>
        <dbReference type="ARBA" id="ARBA00030585"/>
    </source>
</evidence>
<dbReference type="GO" id="GO:0006750">
    <property type="term" value="P:glutathione biosynthetic process"/>
    <property type="evidence" value="ECO:0007669"/>
    <property type="project" value="UniProtKB-UniRule"/>
</dbReference>
<dbReference type="Gene3D" id="3.30.590.50">
    <property type="match status" value="2"/>
</dbReference>
<keyword evidence="4 10" id="KW-0436">Ligase</keyword>